<dbReference type="Proteomes" id="UP001056978">
    <property type="component" value="Chromosome 12"/>
</dbReference>
<comment type="caution">
    <text evidence="1">The sequence shown here is derived from an EMBL/GenBank/DDBJ whole genome shotgun (WGS) entry which is preliminary data.</text>
</comment>
<evidence type="ECO:0000313" key="2">
    <source>
        <dbReference type="Proteomes" id="UP001056978"/>
    </source>
</evidence>
<sequence>MSNEEYDHLYKIILVGDATVGKTHLLSRYIRGSLPSVAKATIGKNRRAKKKNNSVEFATRTIPLAVGGTVKAQIWDTAGQERYRSITSAHYRRSAGAILVYDITKRKTFLSISKWLEEIRQNADKDIVIMLVGNKVDITEKDESKRKVTYEQGASFARENNLFFAEASAVSKLNVKHIFENLLQEIYNNRLKNNNRSFSTRSGATYDSAIQLTKARSIIKLNDIKDNESEDDNKNKMKCC</sequence>
<proteinExistence type="predicted"/>
<gene>
    <name evidence="1" type="ORF">MKS88_004178</name>
</gene>
<accession>A0ACB9Y6S3</accession>
<reference evidence="1" key="1">
    <citation type="submission" date="2022-06" db="EMBL/GenBank/DDBJ databases">
        <title>The First Complete Genome of the Simian Malaria Parasite Plasmodium brasilianum.</title>
        <authorList>
            <person name="Bajic M."/>
            <person name="Ravishankar S."/>
        </authorList>
    </citation>
    <scope>NUCLEOTIDE SEQUENCE</scope>
    <source>
        <strain evidence="1">Bolivian I</strain>
    </source>
</reference>
<organism evidence="1 2">
    <name type="scientific">Plasmodium brasilianum</name>
    <dbReference type="NCBI Taxonomy" id="5824"/>
    <lineage>
        <taxon>Eukaryota</taxon>
        <taxon>Sar</taxon>
        <taxon>Alveolata</taxon>
        <taxon>Apicomplexa</taxon>
        <taxon>Aconoidasida</taxon>
        <taxon>Haemosporida</taxon>
        <taxon>Plasmodiidae</taxon>
        <taxon>Plasmodium</taxon>
        <taxon>Plasmodium (Plasmodium)</taxon>
    </lineage>
</organism>
<keyword evidence="2" id="KW-1185">Reference proteome</keyword>
<evidence type="ECO:0000313" key="1">
    <source>
        <dbReference type="EMBL" id="KAI4836384.1"/>
    </source>
</evidence>
<dbReference type="EMBL" id="CM043780">
    <property type="protein sequence ID" value="KAI4836384.1"/>
    <property type="molecule type" value="Genomic_DNA"/>
</dbReference>
<name>A0ACB9Y6S3_PLABR</name>
<protein>
    <submittedName>
        <fullName evidence="1">Ras-related protein Rab-11B</fullName>
    </submittedName>
</protein>